<evidence type="ECO:0000313" key="3">
    <source>
        <dbReference type="Proteomes" id="UP001062165"/>
    </source>
</evidence>
<feature type="transmembrane region" description="Helical" evidence="1">
    <location>
        <begin position="367"/>
        <end position="386"/>
    </location>
</feature>
<dbReference type="EMBL" id="CP106735">
    <property type="protein sequence ID" value="UXX79722.1"/>
    <property type="molecule type" value="Genomic_DNA"/>
</dbReference>
<evidence type="ECO:0000256" key="1">
    <source>
        <dbReference type="SAM" id="Phobius"/>
    </source>
</evidence>
<reference evidence="2" key="1">
    <citation type="submission" date="2022-10" db="EMBL/GenBank/DDBJ databases">
        <title>Comparative genomics and taxonomic characterization of three novel marine species of genus Reichenbachiella exhibiting antioxidant and polysaccharide degradation activities.</title>
        <authorList>
            <person name="Muhammad N."/>
            <person name="Lee Y.-J."/>
            <person name="Ko J."/>
            <person name="Kim S.-G."/>
        </authorList>
    </citation>
    <scope>NUCLEOTIDE SEQUENCE</scope>
    <source>
        <strain evidence="2">Wsw4-B4</strain>
    </source>
</reference>
<gene>
    <name evidence="2" type="ORF">N7E81_01175</name>
</gene>
<dbReference type="RefSeq" id="WP_263051453.1">
    <property type="nucleotide sequence ID" value="NZ_CP106735.1"/>
</dbReference>
<keyword evidence="1" id="KW-0812">Transmembrane</keyword>
<keyword evidence="1" id="KW-1133">Transmembrane helix</keyword>
<feature type="transmembrane region" description="Helical" evidence="1">
    <location>
        <begin position="339"/>
        <end position="361"/>
    </location>
</feature>
<keyword evidence="1" id="KW-0472">Membrane</keyword>
<organism evidence="2 3">
    <name type="scientific">Reichenbachiella carrageenanivorans</name>
    <dbReference type="NCBI Taxonomy" id="2979869"/>
    <lineage>
        <taxon>Bacteria</taxon>
        <taxon>Pseudomonadati</taxon>
        <taxon>Bacteroidota</taxon>
        <taxon>Cytophagia</taxon>
        <taxon>Cytophagales</taxon>
        <taxon>Reichenbachiellaceae</taxon>
        <taxon>Reichenbachiella</taxon>
    </lineage>
</organism>
<dbReference type="Proteomes" id="UP001062165">
    <property type="component" value="Chromosome"/>
</dbReference>
<keyword evidence="3" id="KW-1185">Reference proteome</keyword>
<proteinExistence type="predicted"/>
<feature type="transmembrane region" description="Helical" evidence="1">
    <location>
        <begin position="6"/>
        <end position="27"/>
    </location>
</feature>
<name>A0ABY6D0P0_9BACT</name>
<accession>A0ABY6D0P0</accession>
<protein>
    <submittedName>
        <fullName evidence="2">CHASE2 domain-containing protein</fullName>
    </submittedName>
</protein>
<feature type="transmembrane region" description="Helical" evidence="1">
    <location>
        <begin position="299"/>
        <end position="318"/>
    </location>
</feature>
<evidence type="ECO:0000313" key="2">
    <source>
        <dbReference type="EMBL" id="UXX79722.1"/>
    </source>
</evidence>
<sequence length="390" mass="45128">MTKKKLFLWLGIIVHALVMIFLTFYLMSLPWLAGDEKLLIWSTSALKFANREIPPSEKYALINTSYDLQLIDRLDDFGFPIGQRVITDREKLTWLLDIISQSQTPPKYIILDVHFLDTTDFDSALDSVLQRFDQLIISYHLGDDGYLEYPVFQNTNKGLSDYVIGSVFDGVYKYQLIHHDSLKLTPLKVHEQLSGKSATQWGPWVKIGEQWTPNNFIMNYRLLQKDIEDIEIGFNPVSMGELLFLENQDIQDYVAGKIVVIGDFFENDMHETLFEITAGPLILLNALLTIQAGDTYINFWFFALLFAAYTYLSYMVFVEGDYMEKMITRHFGTVKIADYLAGFMSYLLLLTLLSCLTFFVFNIHLNVFFLAIAFYLMDKVVGFIYTQVKN</sequence>